<reference evidence="2 3" key="1">
    <citation type="journal article" date="2012" name="Genome Biol.">
        <title>Genome and low-iron response of an oceanic diatom adapted to chronic iron limitation.</title>
        <authorList>
            <person name="Lommer M."/>
            <person name="Specht M."/>
            <person name="Roy A.S."/>
            <person name="Kraemer L."/>
            <person name="Andreson R."/>
            <person name="Gutowska M.A."/>
            <person name="Wolf J."/>
            <person name="Bergner S.V."/>
            <person name="Schilhabel M.B."/>
            <person name="Klostermeier U.C."/>
            <person name="Beiko R.G."/>
            <person name="Rosenstiel P."/>
            <person name="Hippler M."/>
            <person name="Laroche J."/>
        </authorList>
    </citation>
    <scope>NUCLEOTIDE SEQUENCE [LARGE SCALE GENOMIC DNA]</scope>
    <source>
        <strain evidence="2 3">CCMP1005</strain>
    </source>
</reference>
<sequence length="239" mass="25587">QDSAVRGRLGRLGFVQVQEGQTLERSPPGQRALQGIGNEEVFSSSASNGGEPYRRPDARRIQTRGSLDPYPANPATQAAVRQAPGRAGEAEASVTAFRSITGPTATDRRRWFGLDRCNGRRIRPDRGAPRPDVLAPRPARSSTTQHDLTPPLRRYGRSGARAPSIYLGREPNAATSIPNGAADVKFNIPRGGPHRGGGRIGPGVDTKRGGLWRRAVAPEGSTKRPSTVGTVLGFAPRDF</sequence>
<proteinExistence type="predicted"/>
<accession>K0RC52</accession>
<keyword evidence="3" id="KW-1185">Reference proteome</keyword>
<dbReference type="Proteomes" id="UP000266841">
    <property type="component" value="Unassembled WGS sequence"/>
</dbReference>
<organism evidence="2 3">
    <name type="scientific">Thalassiosira oceanica</name>
    <name type="common">Marine diatom</name>
    <dbReference type="NCBI Taxonomy" id="159749"/>
    <lineage>
        <taxon>Eukaryota</taxon>
        <taxon>Sar</taxon>
        <taxon>Stramenopiles</taxon>
        <taxon>Ochrophyta</taxon>
        <taxon>Bacillariophyta</taxon>
        <taxon>Coscinodiscophyceae</taxon>
        <taxon>Thalassiosirophycidae</taxon>
        <taxon>Thalassiosirales</taxon>
        <taxon>Thalassiosiraceae</taxon>
        <taxon>Thalassiosira</taxon>
    </lineage>
</organism>
<evidence type="ECO:0000256" key="1">
    <source>
        <dbReference type="SAM" id="MobiDB-lite"/>
    </source>
</evidence>
<evidence type="ECO:0000313" key="2">
    <source>
        <dbReference type="EMBL" id="EJK51288.1"/>
    </source>
</evidence>
<evidence type="ECO:0000313" key="3">
    <source>
        <dbReference type="Proteomes" id="UP000266841"/>
    </source>
</evidence>
<dbReference type="EMBL" id="AGNL01041898">
    <property type="protein sequence ID" value="EJK51288.1"/>
    <property type="molecule type" value="Genomic_DNA"/>
</dbReference>
<feature type="region of interest" description="Disordered" evidence="1">
    <location>
        <begin position="19"/>
        <end position="97"/>
    </location>
</feature>
<dbReference type="AlphaFoldDB" id="K0RC52"/>
<comment type="caution">
    <text evidence="2">The sequence shown here is derived from an EMBL/GenBank/DDBJ whole genome shotgun (WGS) entry which is preliminary data.</text>
</comment>
<protein>
    <submittedName>
        <fullName evidence="2">Uncharacterized protein</fullName>
    </submittedName>
</protein>
<gene>
    <name evidence="2" type="ORF">THAOC_29553</name>
</gene>
<feature type="region of interest" description="Disordered" evidence="1">
    <location>
        <begin position="120"/>
        <end position="157"/>
    </location>
</feature>
<name>K0RC52_THAOC</name>
<feature type="non-terminal residue" evidence="2">
    <location>
        <position position="1"/>
    </location>
</feature>